<proteinExistence type="predicted"/>
<accession>S8A4Q7</accession>
<dbReference type="Proteomes" id="UP000015100">
    <property type="component" value="Unassembled WGS sequence"/>
</dbReference>
<reference evidence="2" key="2">
    <citation type="submission" date="2013-04" db="EMBL/GenBank/DDBJ databases">
        <title>Genomic mechanisms accounting for the adaptation to parasitism in nematode-trapping fungi.</title>
        <authorList>
            <person name="Ahren D.G."/>
        </authorList>
    </citation>
    <scope>NUCLEOTIDE SEQUENCE [LARGE SCALE GENOMIC DNA]</scope>
    <source>
        <strain evidence="2">CBS 200.50</strain>
    </source>
</reference>
<keyword evidence="2" id="KW-1185">Reference proteome</keyword>
<evidence type="ECO:0000313" key="1">
    <source>
        <dbReference type="EMBL" id="EPS37764.1"/>
    </source>
</evidence>
<dbReference type="AlphaFoldDB" id="S8A4Q7"/>
<dbReference type="HOGENOM" id="CLU_2320306_0_0_1"/>
<sequence>MQEIALTGLKDTGAVVVAFAAKLNEFDGTQEPSTISPFVSDCIYTAAKHYLWYLRETGNSEIHNLANVLLGTLRSLGSRWAVANDYLSILDGSEFKFTD</sequence>
<name>S8A4Q7_DACHA</name>
<organism evidence="1 2">
    <name type="scientific">Dactylellina haptotyla (strain CBS 200.50)</name>
    <name type="common">Nematode-trapping fungus</name>
    <name type="synonym">Monacrosporium haptotylum</name>
    <dbReference type="NCBI Taxonomy" id="1284197"/>
    <lineage>
        <taxon>Eukaryota</taxon>
        <taxon>Fungi</taxon>
        <taxon>Dikarya</taxon>
        <taxon>Ascomycota</taxon>
        <taxon>Pezizomycotina</taxon>
        <taxon>Orbiliomycetes</taxon>
        <taxon>Orbiliales</taxon>
        <taxon>Orbiliaceae</taxon>
        <taxon>Dactylellina</taxon>
    </lineage>
</organism>
<reference evidence="1 2" key="1">
    <citation type="journal article" date="2013" name="PLoS Genet.">
        <title>Genomic mechanisms accounting for the adaptation to parasitism in nematode-trapping fungi.</title>
        <authorList>
            <person name="Meerupati T."/>
            <person name="Andersson K.M."/>
            <person name="Friman E."/>
            <person name="Kumar D."/>
            <person name="Tunlid A."/>
            <person name="Ahren D."/>
        </authorList>
    </citation>
    <scope>NUCLEOTIDE SEQUENCE [LARGE SCALE GENOMIC DNA]</scope>
    <source>
        <strain evidence="1 2">CBS 200.50</strain>
    </source>
</reference>
<protein>
    <submittedName>
        <fullName evidence="1">Uncharacterized protein</fullName>
    </submittedName>
</protein>
<comment type="caution">
    <text evidence="1">The sequence shown here is derived from an EMBL/GenBank/DDBJ whole genome shotgun (WGS) entry which is preliminary data.</text>
</comment>
<evidence type="ECO:0000313" key="2">
    <source>
        <dbReference type="Proteomes" id="UP000015100"/>
    </source>
</evidence>
<dbReference type="STRING" id="1284197.S8A4Q7"/>
<gene>
    <name evidence="1" type="ORF">H072_8541</name>
</gene>
<dbReference type="OrthoDB" id="3862662at2759"/>
<dbReference type="EMBL" id="AQGS01000612">
    <property type="protein sequence ID" value="EPS37764.1"/>
    <property type="molecule type" value="Genomic_DNA"/>
</dbReference>